<dbReference type="Ensembl" id="ENSPCOT00000020597.1">
    <property type="protein sequence ID" value="ENSPCOP00000010022.1"/>
    <property type="gene ID" value="ENSPCOG00000016434.1"/>
</dbReference>
<gene>
    <name evidence="2" type="primary">C4orf19</name>
</gene>
<feature type="region of interest" description="Disordered" evidence="1">
    <location>
        <begin position="185"/>
        <end position="299"/>
    </location>
</feature>
<name>A0A2K6F7P9_PROCO</name>
<dbReference type="AlphaFoldDB" id="A0A2K6F7P9"/>
<evidence type="ECO:0000313" key="2">
    <source>
        <dbReference type="Ensembl" id="ENSPCOP00000010022.1"/>
    </source>
</evidence>
<feature type="compositionally biased region" description="Low complexity" evidence="1">
    <location>
        <begin position="279"/>
        <end position="291"/>
    </location>
</feature>
<dbReference type="STRING" id="379532.ENSPCOP00000010022"/>
<dbReference type="OMA" id="YPQLWGS"/>
<feature type="compositionally biased region" description="Low complexity" evidence="1">
    <location>
        <begin position="101"/>
        <end position="115"/>
    </location>
</feature>
<dbReference type="KEGG" id="pcoq:105810512"/>
<protein>
    <submittedName>
        <fullName evidence="2">Chromosome 4 open reading frame 19</fullName>
    </submittedName>
    <submittedName>
        <fullName evidence="2">PDCD10 and GCKIII kinases associated 1</fullName>
    </submittedName>
</protein>
<dbReference type="OrthoDB" id="8773301at2759"/>
<accession>A0A2K6F7P9</accession>
<feature type="compositionally biased region" description="Basic and acidic residues" evidence="1">
    <location>
        <begin position="51"/>
        <end position="61"/>
    </location>
</feature>
<dbReference type="InterPro" id="IPR031528">
    <property type="entry name" value="C4orf19"/>
</dbReference>
<dbReference type="GeneTree" id="ENSGT00390000013778"/>
<dbReference type="Proteomes" id="UP000233160">
    <property type="component" value="Unassembled WGS sequence"/>
</dbReference>
<sequence>MGCRCCKMIQSYLFDPVQVPSPGYVNEVNSCKSDEEDTDKLKGKPSSEFLAQKDDPPRESLTRTASRGRGTGPQASSWPQQGRLPQGDPGEGRCTDAALNGVGPASGPQPGGSARPPEDGRGSRAGTADGVRPTRPVPQQDGAVRSGDRGAPSRAQSLASEARGRVLQIPAPDYPLLWGAAADSAGGEEKGHLFKDHAEHEPLRGTPPGAEEPGPHVPFSVKRSRDSLNEAVATEVPSVCFEEAPAHAAPAGDPGDRPEEAHGSPRGGDGETADEDAAVAEALAALEAATAGEDEDEAD</sequence>
<dbReference type="PANTHER" id="PTHR16106:SF3">
    <property type="entry name" value="CHROMOSOME 4 OPEN READING FRAME 19"/>
    <property type="match status" value="1"/>
</dbReference>
<dbReference type="GO" id="GO:0071944">
    <property type="term" value="C:cell periphery"/>
    <property type="evidence" value="ECO:0007669"/>
    <property type="project" value="Ensembl"/>
</dbReference>
<dbReference type="Pfam" id="PF15770">
    <property type="entry name" value="DUF4699"/>
    <property type="match status" value="1"/>
</dbReference>
<feature type="compositionally biased region" description="Basic and acidic residues" evidence="1">
    <location>
        <begin position="254"/>
        <end position="263"/>
    </location>
</feature>
<dbReference type="PANTHER" id="PTHR16106">
    <property type="entry name" value="CHROMOSOME 4 OPEN READING FRAME 19"/>
    <property type="match status" value="1"/>
</dbReference>
<evidence type="ECO:0000313" key="3">
    <source>
        <dbReference type="Proteomes" id="UP000233160"/>
    </source>
</evidence>
<feature type="compositionally biased region" description="Basic and acidic residues" evidence="1">
    <location>
        <begin position="187"/>
        <end position="203"/>
    </location>
</feature>
<proteinExistence type="predicted"/>
<organism evidence="2 3">
    <name type="scientific">Propithecus coquereli</name>
    <name type="common">Coquerel's sifaka</name>
    <name type="synonym">Propithecus verreauxi coquereli</name>
    <dbReference type="NCBI Taxonomy" id="379532"/>
    <lineage>
        <taxon>Eukaryota</taxon>
        <taxon>Metazoa</taxon>
        <taxon>Chordata</taxon>
        <taxon>Craniata</taxon>
        <taxon>Vertebrata</taxon>
        <taxon>Euteleostomi</taxon>
        <taxon>Mammalia</taxon>
        <taxon>Eutheria</taxon>
        <taxon>Euarchontoglires</taxon>
        <taxon>Primates</taxon>
        <taxon>Strepsirrhini</taxon>
        <taxon>Lemuriformes</taxon>
        <taxon>Indriidae</taxon>
        <taxon>Propithecus</taxon>
    </lineage>
</organism>
<reference evidence="2" key="1">
    <citation type="submission" date="2025-08" db="UniProtKB">
        <authorList>
            <consortium name="Ensembl"/>
        </authorList>
    </citation>
    <scope>IDENTIFICATION</scope>
</reference>
<keyword evidence="3" id="KW-1185">Reference proteome</keyword>
<reference evidence="2" key="2">
    <citation type="submission" date="2025-09" db="UniProtKB">
        <authorList>
            <consortium name="Ensembl"/>
        </authorList>
    </citation>
    <scope>IDENTIFICATION</scope>
</reference>
<feature type="region of interest" description="Disordered" evidence="1">
    <location>
        <begin position="17"/>
        <end position="166"/>
    </location>
</feature>
<dbReference type="GO" id="GO:0051726">
    <property type="term" value="P:regulation of cell cycle"/>
    <property type="evidence" value="ECO:0007669"/>
    <property type="project" value="Ensembl"/>
</dbReference>
<evidence type="ECO:0000256" key="1">
    <source>
        <dbReference type="SAM" id="MobiDB-lite"/>
    </source>
</evidence>